<name>A0A6S7LQW7_PARCT</name>
<comment type="caution">
    <text evidence="1">The sequence shown here is derived from an EMBL/GenBank/DDBJ whole genome shotgun (WGS) entry which is preliminary data.</text>
</comment>
<evidence type="ECO:0000313" key="2">
    <source>
        <dbReference type="Proteomes" id="UP001152795"/>
    </source>
</evidence>
<gene>
    <name evidence="1" type="ORF">PACLA_8A080714</name>
</gene>
<organism evidence="1 2">
    <name type="scientific">Paramuricea clavata</name>
    <name type="common">Red gorgonian</name>
    <name type="synonym">Violescent sea-whip</name>
    <dbReference type="NCBI Taxonomy" id="317549"/>
    <lineage>
        <taxon>Eukaryota</taxon>
        <taxon>Metazoa</taxon>
        <taxon>Cnidaria</taxon>
        <taxon>Anthozoa</taxon>
        <taxon>Octocorallia</taxon>
        <taxon>Malacalcyonacea</taxon>
        <taxon>Plexauridae</taxon>
        <taxon>Paramuricea</taxon>
    </lineage>
</organism>
<sequence length="52" mass="5844">MPPKSKAKAQTSDNNDEQDEYIFLSTVKALMAQQESAFKSMIDSLFKTTTAR</sequence>
<dbReference type="Proteomes" id="UP001152795">
    <property type="component" value="Unassembled WGS sequence"/>
</dbReference>
<feature type="non-terminal residue" evidence="1">
    <location>
        <position position="52"/>
    </location>
</feature>
<reference evidence="1" key="1">
    <citation type="submission" date="2020-04" db="EMBL/GenBank/DDBJ databases">
        <authorList>
            <person name="Alioto T."/>
            <person name="Alioto T."/>
            <person name="Gomez Garrido J."/>
        </authorList>
    </citation>
    <scope>NUCLEOTIDE SEQUENCE</scope>
    <source>
        <strain evidence="1">A484AB</strain>
    </source>
</reference>
<dbReference type="EMBL" id="CACRXK020024485">
    <property type="protein sequence ID" value="CAB4038699.1"/>
    <property type="molecule type" value="Genomic_DNA"/>
</dbReference>
<keyword evidence="2" id="KW-1185">Reference proteome</keyword>
<dbReference type="AlphaFoldDB" id="A0A6S7LQW7"/>
<evidence type="ECO:0000313" key="1">
    <source>
        <dbReference type="EMBL" id="CAB4038699.1"/>
    </source>
</evidence>
<proteinExistence type="predicted"/>
<protein>
    <submittedName>
        <fullName evidence="1">Uncharacterized protein</fullName>
    </submittedName>
</protein>
<accession>A0A6S7LQW7</accession>